<comment type="similarity">
    <text evidence="4">Belongs to the D-isomer specific 2-hydroxyacid dehydrogenase family.</text>
</comment>
<dbReference type="RefSeq" id="WP_222875842.1">
    <property type="nucleotide sequence ID" value="NZ_AP023361.1"/>
</dbReference>
<dbReference type="InterPro" id="IPR036291">
    <property type="entry name" value="NAD(P)-bd_dom_sf"/>
</dbReference>
<evidence type="ECO:0000313" key="8">
    <source>
        <dbReference type="Proteomes" id="UP000515317"/>
    </source>
</evidence>
<dbReference type="GO" id="GO:0005829">
    <property type="term" value="C:cytosol"/>
    <property type="evidence" value="ECO:0007669"/>
    <property type="project" value="TreeGrafter"/>
</dbReference>
<dbReference type="FunFam" id="3.40.50.720:FF:000213">
    <property type="entry name" value="Putative 2-hydroxyacid dehydrogenase"/>
    <property type="match status" value="1"/>
</dbReference>
<evidence type="ECO:0000256" key="3">
    <source>
        <dbReference type="ARBA" id="ARBA00023027"/>
    </source>
</evidence>
<dbReference type="Pfam" id="PF00389">
    <property type="entry name" value="2-Hacid_dh"/>
    <property type="match status" value="1"/>
</dbReference>
<dbReference type="EMBL" id="AP023361">
    <property type="protein sequence ID" value="BCJ92252.1"/>
    <property type="molecule type" value="Genomic_DNA"/>
</dbReference>
<feature type="domain" description="D-isomer specific 2-hydroxyacid dehydrogenase catalytic" evidence="5">
    <location>
        <begin position="7"/>
        <end position="311"/>
    </location>
</feature>
<evidence type="ECO:0000256" key="1">
    <source>
        <dbReference type="ARBA" id="ARBA00022857"/>
    </source>
</evidence>
<gene>
    <name evidence="7" type="ORF">IZ6_29870</name>
</gene>
<dbReference type="Gene3D" id="3.40.50.720">
    <property type="entry name" value="NAD(P)-binding Rossmann-like Domain"/>
    <property type="match status" value="2"/>
</dbReference>
<dbReference type="PANTHER" id="PTHR10996:SF178">
    <property type="entry name" value="2-HYDROXYACID DEHYDROGENASE YGL185C-RELATED"/>
    <property type="match status" value="1"/>
</dbReference>
<protein>
    <submittedName>
        <fullName evidence="7">Glycerate dehydrogenase</fullName>
    </submittedName>
</protein>
<dbReference type="AlphaFoldDB" id="A0A6S6QYA0"/>
<dbReference type="GO" id="GO:0051287">
    <property type="term" value="F:NAD binding"/>
    <property type="evidence" value="ECO:0007669"/>
    <property type="project" value="InterPro"/>
</dbReference>
<dbReference type="InterPro" id="IPR006139">
    <property type="entry name" value="D-isomer_2_OHA_DH_cat_dom"/>
</dbReference>
<dbReference type="PANTHER" id="PTHR10996">
    <property type="entry name" value="2-HYDROXYACID DEHYDROGENASE-RELATED"/>
    <property type="match status" value="1"/>
</dbReference>
<evidence type="ECO:0000259" key="5">
    <source>
        <dbReference type="Pfam" id="PF00389"/>
    </source>
</evidence>
<organism evidence="7 8">
    <name type="scientific">Terrihabitans soli</name>
    <dbReference type="NCBI Taxonomy" id="708113"/>
    <lineage>
        <taxon>Bacteria</taxon>
        <taxon>Pseudomonadati</taxon>
        <taxon>Pseudomonadota</taxon>
        <taxon>Alphaproteobacteria</taxon>
        <taxon>Hyphomicrobiales</taxon>
        <taxon>Terrihabitans</taxon>
    </lineage>
</organism>
<proteinExistence type="inferred from homology"/>
<keyword evidence="2 4" id="KW-0560">Oxidoreductase</keyword>
<sequence>MAKPDILMLTPMRPLVEKTLAQHVTLHRFWDAPDKEKLLSDVGPRITGIVSFVASCPRSLIEKLPKLEIIATSAVGYDGIDVKAAAERGIVVTNTPDVLTDEVADLTLGLLLATVREIPRAEKYLRDGQWPKGPYHLTATLRGRKAGIIGLGRIGKAIAERLEGFGTQISYHGRRKQADVAYPYFPSVAELAKAVDVLIAIMPGGADTKHLIGAAEFEALGPNGIFINVARGSVVDETALIAALKSGKILAAGLDVFENEPNVPAELIALPNTVLLPHVASASVYTRDEMAQLAVDNLLAWLAGKPPLTPVPETPSPR</sequence>
<evidence type="ECO:0000256" key="2">
    <source>
        <dbReference type="ARBA" id="ARBA00023002"/>
    </source>
</evidence>
<dbReference type="SUPFAM" id="SSF51735">
    <property type="entry name" value="NAD(P)-binding Rossmann-fold domains"/>
    <property type="match status" value="1"/>
</dbReference>
<dbReference type="InterPro" id="IPR050223">
    <property type="entry name" value="D-isomer_2-hydroxyacid_DH"/>
</dbReference>
<dbReference type="InterPro" id="IPR006140">
    <property type="entry name" value="D-isomer_DH_NAD-bd"/>
</dbReference>
<name>A0A6S6QYA0_9HYPH</name>
<dbReference type="GO" id="GO:0016618">
    <property type="term" value="F:hydroxypyruvate reductase [NAD(P)H] activity"/>
    <property type="evidence" value="ECO:0007669"/>
    <property type="project" value="TreeGrafter"/>
</dbReference>
<reference evidence="7 8" key="1">
    <citation type="submission" date="2020-08" db="EMBL/GenBank/DDBJ databases">
        <title>Genome sequence of Rhizobiales bacterium strain IZ6.</title>
        <authorList>
            <person name="Nakai R."/>
            <person name="Naganuma T."/>
        </authorList>
    </citation>
    <scope>NUCLEOTIDE SEQUENCE [LARGE SCALE GENOMIC DNA]</scope>
    <source>
        <strain evidence="7 8">IZ6</strain>
    </source>
</reference>
<dbReference type="GO" id="GO:0030267">
    <property type="term" value="F:glyoxylate reductase (NADPH) activity"/>
    <property type="evidence" value="ECO:0007669"/>
    <property type="project" value="TreeGrafter"/>
</dbReference>
<keyword evidence="3" id="KW-0520">NAD</keyword>
<dbReference type="Proteomes" id="UP000515317">
    <property type="component" value="Chromosome"/>
</dbReference>
<feature type="domain" description="D-isomer specific 2-hydroxyacid dehydrogenase NAD-binding" evidence="6">
    <location>
        <begin position="108"/>
        <end position="280"/>
    </location>
</feature>
<dbReference type="Pfam" id="PF02826">
    <property type="entry name" value="2-Hacid_dh_C"/>
    <property type="match status" value="1"/>
</dbReference>
<dbReference type="CDD" id="cd12156">
    <property type="entry name" value="HPPR"/>
    <property type="match status" value="1"/>
</dbReference>
<dbReference type="KEGG" id="tso:IZ6_29870"/>
<evidence type="ECO:0000313" key="7">
    <source>
        <dbReference type="EMBL" id="BCJ92252.1"/>
    </source>
</evidence>
<accession>A0A6S6QYA0</accession>
<keyword evidence="8" id="KW-1185">Reference proteome</keyword>
<keyword evidence="1" id="KW-0521">NADP</keyword>
<dbReference type="SUPFAM" id="SSF52283">
    <property type="entry name" value="Formate/glycerate dehydrogenase catalytic domain-like"/>
    <property type="match status" value="1"/>
</dbReference>
<evidence type="ECO:0000256" key="4">
    <source>
        <dbReference type="RuleBase" id="RU003719"/>
    </source>
</evidence>
<evidence type="ECO:0000259" key="6">
    <source>
        <dbReference type="Pfam" id="PF02826"/>
    </source>
</evidence>